<feature type="domain" description="CAAX prenyl protease 2/Lysostaphin resistance protein A-like" evidence="3">
    <location>
        <begin position="241"/>
        <end position="336"/>
    </location>
</feature>
<organism evidence="4 5">
    <name type="scientific">Schumannella soli</name>
    <dbReference type="NCBI Taxonomy" id="2590779"/>
    <lineage>
        <taxon>Bacteria</taxon>
        <taxon>Bacillati</taxon>
        <taxon>Actinomycetota</taxon>
        <taxon>Actinomycetes</taxon>
        <taxon>Micrococcales</taxon>
        <taxon>Microbacteriaceae</taxon>
        <taxon>Schumannella</taxon>
    </lineage>
</organism>
<feature type="transmembrane region" description="Helical" evidence="2">
    <location>
        <begin position="193"/>
        <end position="216"/>
    </location>
</feature>
<dbReference type="AlphaFoldDB" id="A0A506Y1B3"/>
<feature type="transmembrane region" description="Helical" evidence="2">
    <location>
        <begin position="146"/>
        <end position="173"/>
    </location>
</feature>
<dbReference type="GO" id="GO:0006508">
    <property type="term" value="P:proteolysis"/>
    <property type="evidence" value="ECO:0007669"/>
    <property type="project" value="UniProtKB-KW"/>
</dbReference>
<gene>
    <name evidence="4" type="ORF">FJ657_07665</name>
</gene>
<dbReference type="Proteomes" id="UP000316252">
    <property type="component" value="Unassembled WGS sequence"/>
</dbReference>
<evidence type="ECO:0000256" key="1">
    <source>
        <dbReference type="SAM" id="MobiDB-lite"/>
    </source>
</evidence>
<name>A0A506Y1B3_9MICO</name>
<evidence type="ECO:0000313" key="5">
    <source>
        <dbReference type="Proteomes" id="UP000316252"/>
    </source>
</evidence>
<sequence length="354" mass="37890">MRPVASIRASRMGPRSERSPTPAAGAAALTALLRCSRRRRDGARCAVVAGTQERRESWSSPRCNAEPASGIPAREPVLPLGHPTHSLRPRPGRMITMDAVFAARLALLLLVTAVLIWRGVLKDREQYARFRRLTSTWARQRVYRRWLIEGFAVFAGLTVVILLAVAGEVGAMLAELRAWGPFGAALPALDGALGTTVGIALGVAFLVGLVLPAILLRGKVEEIPAVGDVRALLPRNRRELAYGAGMSLNAGVMEELLFRLAVPTLVFSVLGALPGLGSAAAPLSALLAILLFGCLHAYQGWRGMLTATVLGLFFFALYVATGMIWVPIAVHALFDLRSMVLLPIALAGAWGERA</sequence>
<dbReference type="EMBL" id="VHQG01000002">
    <property type="protein sequence ID" value="TPW75742.1"/>
    <property type="molecule type" value="Genomic_DNA"/>
</dbReference>
<dbReference type="InterPro" id="IPR003675">
    <property type="entry name" value="Rce1/LyrA-like_dom"/>
</dbReference>
<reference evidence="4 5" key="1">
    <citation type="submission" date="2019-06" db="EMBL/GenBank/DDBJ databases">
        <authorList>
            <person name="Li F."/>
        </authorList>
    </citation>
    <scope>NUCLEOTIDE SEQUENCE [LARGE SCALE GENOMIC DNA]</scope>
    <source>
        <strain evidence="4 5">10F1D-1</strain>
    </source>
</reference>
<dbReference type="Pfam" id="PF02517">
    <property type="entry name" value="Rce1-like"/>
    <property type="match status" value="1"/>
</dbReference>
<feature type="transmembrane region" description="Helical" evidence="2">
    <location>
        <begin position="101"/>
        <end position="121"/>
    </location>
</feature>
<evidence type="ECO:0000256" key="2">
    <source>
        <dbReference type="SAM" id="Phobius"/>
    </source>
</evidence>
<evidence type="ECO:0000313" key="4">
    <source>
        <dbReference type="EMBL" id="TPW75742.1"/>
    </source>
</evidence>
<keyword evidence="4" id="KW-0645">Protease</keyword>
<dbReference type="GO" id="GO:0004175">
    <property type="term" value="F:endopeptidase activity"/>
    <property type="evidence" value="ECO:0007669"/>
    <property type="project" value="UniProtKB-ARBA"/>
</dbReference>
<feature type="transmembrane region" description="Helical" evidence="2">
    <location>
        <begin position="279"/>
        <end position="298"/>
    </location>
</feature>
<proteinExistence type="predicted"/>
<protein>
    <submittedName>
        <fullName evidence="4">CPBP family intramembrane metalloprotease</fullName>
    </submittedName>
</protein>
<comment type="caution">
    <text evidence="4">The sequence shown here is derived from an EMBL/GenBank/DDBJ whole genome shotgun (WGS) entry which is preliminary data.</text>
</comment>
<dbReference type="OrthoDB" id="7632478at2"/>
<keyword evidence="2" id="KW-0812">Transmembrane</keyword>
<feature type="region of interest" description="Disordered" evidence="1">
    <location>
        <begin position="1"/>
        <end position="25"/>
    </location>
</feature>
<keyword evidence="4" id="KW-0378">Hydrolase</keyword>
<keyword evidence="4" id="KW-0482">Metalloprotease</keyword>
<feature type="transmembrane region" description="Helical" evidence="2">
    <location>
        <begin position="310"/>
        <end position="334"/>
    </location>
</feature>
<keyword evidence="2" id="KW-1133">Transmembrane helix</keyword>
<evidence type="ECO:0000259" key="3">
    <source>
        <dbReference type="Pfam" id="PF02517"/>
    </source>
</evidence>
<keyword evidence="2" id="KW-0472">Membrane</keyword>
<dbReference type="GO" id="GO:0080120">
    <property type="term" value="P:CAAX-box protein maturation"/>
    <property type="evidence" value="ECO:0007669"/>
    <property type="project" value="UniProtKB-ARBA"/>
</dbReference>
<dbReference type="GO" id="GO:0008237">
    <property type="term" value="F:metallopeptidase activity"/>
    <property type="evidence" value="ECO:0007669"/>
    <property type="project" value="UniProtKB-KW"/>
</dbReference>
<keyword evidence="5" id="KW-1185">Reference proteome</keyword>
<accession>A0A506Y1B3</accession>